<dbReference type="SUPFAM" id="SSF49464">
    <property type="entry name" value="Carboxypeptidase regulatory domain-like"/>
    <property type="match status" value="1"/>
</dbReference>
<organism evidence="1 2">
    <name type="scientific">Flavobacterium indicum (strain DSM 17447 / CIP 109464 / GPTSA100-9)</name>
    <dbReference type="NCBI Taxonomy" id="1094466"/>
    <lineage>
        <taxon>Bacteria</taxon>
        <taxon>Pseudomonadati</taxon>
        <taxon>Bacteroidota</taxon>
        <taxon>Flavobacteriia</taxon>
        <taxon>Flavobacteriales</taxon>
        <taxon>Flavobacteriaceae</taxon>
        <taxon>Flavobacterium</taxon>
    </lineage>
</organism>
<dbReference type="AlphaFoldDB" id="H8XQF3"/>
<sequence>MKNTLFFLVVFFNFGFSQTIKGIITDSISGNILKYTNFSFKNSNGGTTSNEEGQFIINIKNKLNDTLKISYLGYKPKFIPLNQFNENKVYTLNSKLEISNNEIDELIISEKRKKYSELFKIKSKIEGDIRIFAFPGCEFALRFFNKRQEVGRIKSVKIHFRKNPNANKLSKYRVKFYTIDSISRFPSEYLLKEDIIINPKNKTYIFELNVEDKKIPFLNEGIFVSVELLDLNREFQKGDKSGPGLRFSKGEGQQLTFENYYGKKWNRSKMTSNLNSKIFKPINILIDLNVLYLKK</sequence>
<reference evidence="1 2" key="1">
    <citation type="journal article" date="2012" name="J. Bacteriol.">
        <title>Complete Genome Sequence of Flavobacterium indicum GPSTA100-9T, Isolated from Warm Spring Water.</title>
        <authorList>
            <person name="Barbier P."/>
            <person name="Houel A."/>
            <person name="Loux V."/>
            <person name="Poulain J."/>
            <person name="Bernardet J.F."/>
            <person name="Touchon M."/>
            <person name="Duchaud E."/>
        </authorList>
    </citation>
    <scope>NUCLEOTIDE SEQUENCE [LARGE SCALE GENOMIC DNA]</scope>
    <source>
        <strain evidence="2">DSM 17447 / CIP 109464 / GPTSA100-9</strain>
    </source>
</reference>
<evidence type="ECO:0000313" key="1">
    <source>
        <dbReference type="EMBL" id="CCG52447.1"/>
    </source>
</evidence>
<accession>H8XQF3</accession>
<dbReference type="eggNOG" id="ENOG502Z8TG">
    <property type="taxonomic scope" value="Bacteria"/>
</dbReference>
<dbReference type="Proteomes" id="UP000007599">
    <property type="component" value="Chromosome I"/>
</dbReference>
<dbReference type="InterPro" id="IPR008969">
    <property type="entry name" value="CarboxyPept-like_regulatory"/>
</dbReference>
<dbReference type="Gene3D" id="2.60.40.1120">
    <property type="entry name" value="Carboxypeptidase-like, regulatory domain"/>
    <property type="match status" value="1"/>
</dbReference>
<reference evidence="2" key="2">
    <citation type="submission" date="2012-03" db="EMBL/GenBank/DDBJ databases">
        <title>Complete genome sequence of Flavobacterium indicum GPTSA100-9T, isolated from warm spring water.</title>
        <authorList>
            <person name="Barbier P."/>
            <person name="Houel A."/>
            <person name="Loux V."/>
            <person name="Poulain J."/>
            <person name="Bernardet J.-F."/>
            <person name="Touchon M."/>
            <person name="Duchaud E."/>
        </authorList>
    </citation>
    <scope>NUCLEOTIDE SEQUENCE [LARGE SCALE GENOMIC DNA]</scope>
    <source>
        <strain evidence="2">DSM 17447 / CIP 109464 / GPTSA100-9</strain>
    </source>
</reference>
<dbReference type="OrthoDB" id="1342686at2"/>
<name>H8XQF3_FLAIG</name>
<dbReference type="EMBL" id="HE774682">
    <property type="protein sequence ID" value="CCG52447.1"/>
    <property type="molecule type" value="Genomic_DNA"/>
</dbReference>
<evidence type="ECO:0000313" key="2">
    <source>
        <dbReference type="Proteomes" id="UP000007599"/>
    </source>
</evidence>
<protein>
    <submittedName>
        <fullName evidence="1">Probable outer membrane protein</fullName>
    </submittedName>
</protein>
<dbReference type="RefSeq" id="WP_014387591.1">
    <property type="nucleotide sequence ID" value="NC_017025.1"/>
</dbReference>
<dbReference type="STRING" id="1094466.KQS_02275"/>
<dbReference type="HOGENOM" id="CLU_902401_0_0_10"/>
<dbReference type="KEGG" id="fin:KQS_02275"/>
<keyword evidence="2" id="KW-1185">Reference proteome</keyword>
<dbReference type="PATRIC" id="fig|1094466.5.peg.450"/>
<gene>
    <name evidence="1" type="ordered locus">KQS_02275</name>
</gene>
<dbReference type="Pfam" id="PF13715">
    <property type="entry name" value="CarbopepD_reg_2"/>
    <property type="match status" value="1"/>
</dbReference>
<proteinExistence type="predicted"/>